<dbReference type="EMBL" id="BTSX01000004">
    <property type="protein sequence ID" value="GMS96110.1"/>
    <property type="molecule type" value="Genomic_DNA"/>
</dbReference>
<evidence type="ECO:0000256" key="3">
    <source>
        <dbReference type="ARBA" id="ARBA00022741"/>
    </source>
</evidence>
<feature type="coiled-coil region" evidence="7">
    <location>
        <begin position="676"/>
        <end position="703"/>
    </location>
</feature>
<keyword evidence="3 6" id="KW-0547">Nucleotide-binding</keyword>
<feature type="domain" description="Protein kinase" evidence="9">
    <location>
        <begin position="25"/>
        <end position="270"/>
    </location>
</feature>
<keyword evidence="4" id="KW-0418">Kinase</keyword>
<dbReference type="SUPFAM" id="SSF56112">
    <property type="entry name" value="Protein kinase-like (PK-like)"/>
    <property type="match status" value="1"/>
</dbReference>
<dbReference type="GO" id="GO:0005524">
    <property type="term" value="F:ATP binding"/>
    <property type="evidence" value="ECO:0007669"/>
    <property type="project" value="UniProtKB-UniRule"/>
</dbReference>
<dbReference type="PANTHER" id="PTHR24345">
    <property type="entry name" value="SERINE/THREONINE-PROTEIN KINASE PLK"/>
    <property type="match status" value="1"/>
</dbReference>
<dbReference type="Proteomes" id="UP001432027">
    <property type="component" value="Unassembled WGS sequence"/>
</dbReference>
<evidence type="ECO:0000313" key="11">
    <source>
        <dbReference type="Proteomes" id="UP001432027"/>
    </source>
</evidence>
<evidence type="ECO:0000256" key="2">
    <source>
        <dbReference type="ARBA" id="ARBA00022679"/>
    </source>
</evidence>
<organism evidence="10 11">
    <name type="scientific">Pristionchus entomophagus</name>
    <dbReference type="NCBI Taxonomy" id="358040"/>
    <lineage>
        <taxon>Eukaryota</taxon>
        <taxon>Metazoa</taxon>
        <taxon>Ecdysozoa</taxon>
        <taxon>Nematoda</taxon>
        <taxon>Chromadorea</taxon>
        <taxon>Rhabditida</taxon>
        <taxon>Rhabditina</taxon>
        <taxon>Diplogasteromorpha</taxon>
        <taxon>Diplogasteroidea</taxon>
        <taxon>Neodiplogasteridae</taxon>
        <taxon>Pristionchus</taxon>
    </lineage>
</organism>
<feature type="compositionally biased region" description="Basic and acidic residues" evidence="8">
    <location>
        <begin position="307"/>
        <end position="322"/>
    </location>
</feature>
<dbReference type="GO" id="GO:0005634">
    <property type="term" value="C:nucleus"/>
    <property type="evidence" value="ECO:0007669"/>
    <property type="project" value="TreeGrafter"/>
</dbReference>
<evidence type="ECO:0000256" key="8">
    <source>
        <dbReference type="SAM" id="MobiDB-lite"/>
    </source>
</evidence>
<dbReference type="InterPro" id="IPR008266">
    <property type="entry name" value="Tyr_kinase_AS"/>
</dbReference>
<accession>A0AAV5TNV9</accession>
<evidence type="ECO:0000256" key="5">
    <source>
        <dbReference type="ARBA" id="ARBA00022840"/>
    </source>
</evidence>
<evidence type="ECO:0000256" key="4">
    <source>
        <dbReference type="ARBA" id="ARBA00022777"/>
    </source>
</evidence>
<sequence>CSSHVEFMKTSKGKLPNKPLKLDDFKLGEVIGKGGFGVVYKALWDGRKDVAIKKLASTNRSSLLSKEVENHQKLAHDHIVEFYGYFHDNNEDYIVMELCSEGSIRDYVKRNGPLNLDDALYVLRQLVGAIEYLHKSKICHRDLTAGNVLIKRIREDGRLGIKMCDFGLAKAMGAMKGAHTVAGTPGYMDPHVVRRDKYGNEVDLYSLGCVLYMMLTGREPKEDSNQKRRFPTLSNLEEQAADLILRLTDDDLSKRMGITELKRIATHGFEKSVRSISRDPPTSMHSRRSIENRSRERKSLTSMDQLSIRDRSRSKGPLRERNGSPPAPARVSTNRYRGSSQVRTAERRERTDTRWPLNFDRLEGKREEWNGYRLDIESVKEAVLTDVKEERQEGGKKIMRIRLDSRGQEVGVPNNCRSYTHRWEWFSSLQDLPDPSTYDTAFVLLAKIRWKVAKVIFNNSSFCKGGVIKLMENGDLRVKDEQGVLYNVNANSFTVYRGDPRKQNEKERNERKVKEILDYRKVCHAMESKMEELGMPFPFISYNIEVDSKTATRNAREAMGESKHVSSRLGERNSRCQGMSIEQISRAKSTHSHIRKPASDTVVTHWSAPAGSTRKSERENGRPGYTIIRAVTGGEILGVKDITSGCSLRISKSTANQYIYIDSKRREDRFTFTGSYASLSEERSQLLEKLLELRNGIQKFEKK</sequence>
<feature type="region of interest" description="Disordered" evidence="8">
    <location>
        <begin position="555"/>
        <end position="574"/>
    </location>
</feature>
<keyword evidence="5 6" id="KW-0067">ATP-binding</keyword>
<dbReference type="PROSITE" id="PS00107">
    <property type="entry name" value="PROTEIN_KINASE_ATP"/>
    <property type="match status" value="1"/>
</dbReference>
<keyword evidence="7" id="KW-0175">Coiled coil</keyword>
<dbReference type="PROSITE" id="PS00109">
    <property type="entry name" value="PROTEIN_KINASE_TYR"/>
    <property type="match status" value="1"/>
</dbReference>
<feature type="region of interest" description="Disordered" evidence="8">
    <location>
        <begin position="272"/>
        <end position="350"/>
    </location>
</feature>
<dbReference type="AlphaFoldDB" id="A0AAV5TNV9"/>
<feature type="region of interest" description="Disordered" evidence="8">
    <location>
        <begin position="586"/>
        <end position="621"/>
    </location>
</feature>
<dbReference type="GO" id="GO:0004674">
    <property type="term" value="F:protein serine/threonine kinase activity"/>
    <property type="evidence" value="ECO:0007669"/>
    <property type="project" value="UniProtKB-KW"/>
</dbReference>
<feature type="compositionally biased region" description="Polar residues" evidence="8">
    <location>
        <begin position="331"/>
        <end position="342"/>
    </location>
</feature>
<dbReference type="Pfam" id="PF00069">
    <property type="entry name" value="Pkinase"/>
    <property type="match status" value="1"/>
</dbReference>
<name>A0AAV5TNV9_9BILA</name>
<keyword evidence="11" id="KW-1185">Reference proteome</keyword>
<dbReference type="Gene3D" id="1.10.510.10">
    <property type="entry name" value="Transferase(Phosphotransferase) domain 1"/>
    <property type="match status" value="1"/>
</dbReference>
<dbReference type="PANTHER" id="PTHR24345:SF91">
    <property type="entry name" value="SERINE_THREONINE-PROTEIN KINASE PLK4"/>
    <property type="match status" value="1"/>
</dbReference>
<feature type="binding site" evidence="6">
    <location>
        <position position="54"/>
    </location>
    <ligand>
        <name>ATP</name>
        <dbReference type="ChEBI" id="CHEBI:30616"/>
    </ligand>
</feature>
<evidence type="ECO:0000256" key="7">
    <source>
        <dbReference type="SAM" id="Coils"/>
    </source>
</evidence>
<gene>
    <name evidence="10" type="ORF">PENTCL1PPCAC_18285</name>
</gene>
<keyword evidence="1" id="KW-0723">Serine/threonine-protein kinase</keyword>
<dbReference type="PROSITE" id="PS50011">
    <property type="entry name" value="PROTEIN_KINASE_DOM"/>
    <property type="match status" value="1"/>
</dbReference>
<keyword evidence="2" id="KW-0808">Transferase</keyword>
<feature type="compositionally biased region" description="Basic and acidic residues" evidence="8">
    <location>
        <begin position="288"/>
        <end position="299"/>
    </location>
</feature>
<feature type="non-terminal residue" evidence="10">
    <location>
        <position position="1"/>
    </location>
</feature>
<protein>
    <recommendedName>
        <fullName evidence="9">Protein kinase domain-containing protein</fullName>
    </recommendedName>
</protein>
<dbReference type="InterPro" id="IPR017441">
    <property type="entry name" value="Protein_kinase_ATP_BS"/>
</dbReference>
<proteinExistence type="predicted"/>
<dbReference type="InterPro" id="IPR011009">
    <property type="entry name" value="Kinase-like_dom_sf"/>
</dbReference>
<evidence type="ECO:0000256" key="1">
    <source>
        <dbReference type="ARBA" id="ARBA00022527"/>
    </source>
</evidence>
<evidence type="ECO:0000313" key="10">
    <source>
        <dbReference type="EMBL" id="GMS96110.1"/>
    </source>
</evidence>
<evidence type="ECO:0000256" key="6">
    <source>
        <dbReference type="PROSITE-ProRule" id="PRU10141"/>
    </source>
</evidence>
<reference evidence="10" key="1">
    <citation type="submission" date="2023-10" db="EMBL/GenBank/DDBJ databases">
        <title>Genome assembly of Pristionchus species.</title>
        <authorList>
            <person name="Yoshida K."/>
            <person name="Sommer R.J."/>
        </authorList>
    </citation>
    <scope>NUCLEOTIDE SEQUENCE</scope>
    <source>
        <strain evidence="10">RS0144</strain>
    </source>
</reference>
<dbReference type="InterPro" id="IPR000719">
    <property type="entry name" value="Prot_kinase_dom"/>
</dbReference>
<comment type="caution">
    <text evidence="10">The sequence shown here is derived from an EMBL/GenBank/DDBJ whole genome shotgun (WGS) entry which is preliminary data.</text>
</comment>
<evidence type="ECO:0000259" key="9">
    <source>
        <dbReference type="PROSITE" id="PS50011"/>
    </source>
</evidence>